<sequence length="312" mass="35164">MSRSSRKKPENFAQQIAKGAKEAILDLHGIEATRHTIYNHEKKLRRKSIPITSPSATTNQGGRPRGTVLSRVHRGNPKGCAGHPKTSTPMKLVEPILVALTPINNSEPDAANVARVKEVPQWMDINDGKMADILDVLSSERDNKETRRRALDRKLQSDNAIASFDRTKKLTAGKIVAIGTHCLNKDVTQHQIEYIKIKEEEGQQRNDRKRKAQNDLRLKVAECKSIDESMWTAKHLKTMFTYKKHKEDPALAKTLTALKDQWNERRNRLSPTYKPEYYLPSTITDELQPLPLPPPPAAAAIFDNDNGNDSAE</sequence>
<dbReference type="AlphaFoldDB" id="A0A9K3KMX1"/>
<protein>
    <submittedName>
        <fullName evidence="2">Uncharacterized protein</fullName>
    </submittedName>
</protein>
<keyword evidence="3" id="KW-1185">Reference proteome</keyword>
<organism evidence="2 3">
    <name type="scientific">Nitzschia inconspicua</name>
    <dbReference type="NCBI Taxonomy" id="303405"/>
    <lineage>
        <taxon>Eukaryota</taxon>
        <taxon>Sar</taxon>
        <taxon>Stramenopiles</taxon>
        <taxon>Ochrophyta</taxon>
        <taxon>Bacillariophyta</taxon>
        <taxon>Bacillariophyceae</taxon>
        <taxon>Bacillariophycidae</taxon>
        <taxon>Bacillariales</taxon>
        <taxon>Bacillariaceae</taxon>
        <taxon>Nitzschia</taxon>
    </lineage>
</organism>
<evidence type="ECO:0000313" key="2">
    <source>
        <dbReference type="EMBL" id="KAG7346014.1"/>
    </source>
</evidence>
<proteinExistence type="predicted"/>
<evidence type="ECO:0000313" key="3">
    <source>
        <dbReference type="Proteomes" id="UP000693970"/>
    </source>
</evidence>
<dbReference type="EMBL" id="JAGRRH010000021">
    <property type="protein sequence ID" value="KAG7346014.1"/>
    <property type="molecule type" value="Genomic_DNA"/>
</dbReference>
<comment type="caution">
    <text evidence="2">The sequence shown here is derived from an EMBL/GenBank/DDBJ whole genome shotgun (WGS) entry which is preliminary data.</text>
</comment>
<dbReference type="Proteomes" id="UP000693970">
    <property type="component" value="Unassembled WGS sequence"/>
</dbReference>
<evidence type="ECO:0000256" key="1">
    <source>
        <dbReference type="SAM" id="MobiDB-lite"/>
    </source>
</evidence>
<reference evidence="2" key="2">
    <citation type="submission" date="2021-04" db="EMBL/GenBank/DDBJ databases">
        <authorList>
            <person name="Podell S."/>
        </authorList>
    </citation>
    <scope>NUCLEOTIDE SEQUENCE</scope>
    <source>
        <strain evidence="2">Hildebrandi</strain>
    </source>
</reference>
<feature type="region of interest" description="Disordered" evidence="1">
    <location>
        <begin position="285"/>
        <end position="312"/>
    </location>
</feature>
<accession>A0A9K3KMX1</accession>
<name>A0A9K3KMX1_9STRA</name>
<gene>
    <name evidence="2" type="ORF">IV203_005081</name>
</gene>
<reference evidence="2" key="1">
    <citation type="journal article" date="2021" name="Sci. Rep.">
        <title>Diploid genomic architecture of Nitzschia inconspicua, an elite biomass production diatom.</title>
        <authorList>
            <person name="Oliver A."/>
            <person name="Podell S."/>
            <person name="Pinowska A."/>
            <person name="Traller J.C."/>
            <person name="Smith S.R."/>
            <person name="McClure R."/>
            <person name="Beliaev A."/>
            <person name="Bohutskyi P."/>
            <person name="Hill E.A."/>
            <person name="Rabines A."/>
            <person name="Zheng H."/>
            <person name="Allen L.Z."/>
            <person name="Kuo A."/>
            <person name="Grigoriev I.V."/>
            <person name="Allen A.E."/>
            <person name="Hazlebeck D."/>
            <person name="Allen E.E."/>
        </authorList>
    </citation>
    <scope>NUCLEOTIDE SEQUENCE</scope>
    <source>
        <strain evidence="2">Hildebrandi</strain>
    </source>
</reference>